<evidence type="ECO:0000256" key="5">
    <source>
        <dbReference type="ARBA" id="ARBA00023242"/>
    </source>
</evidence>
<comment type="caution">
    <text evidence="8">The sequence shown here is derived from an EMBL/GenBank/DDBJ whole genome shotgun (WGS) entry which is preliminary data.</text>
</comment>
<evidence type="ECO:0000256" key="6">
    <source>
        <dbReference type="SAM" id="MobiDB-lite"/>
    </source>
</evidence>
<evidence type="ECO:0000313" key="9">
    <source>
        <dbReference type="Proteomes" id="UP001610334"/>
    </source>
</evidence>
<feature type="region of interest" description="Disordered" evidence="6">
    <location>
        <begin position="70"/>
        <end position="90"/>
    </location>
</feature>
<dbReference type="PANTHER" id="PTHR37534">
    <property type="entry name" value="TRANSCRIPTIONAL ACTIVATOR PROTEIN UGA3"/>
    <property type="match status" value="1"/>
</dbReference>
<dbReference type="Pfam" id="PF00172">
    <property type="entry name" value="Zn_clus"/>
    <property type="match status" value="1"/>
</dbReference>
<gene>
    <name evidence="8" type="ORF">BJX63DRAFT_217018</name>
</gene>
<dbReference type="InterPro" id="IPR001138">
    <property type="entry name" value="Zn2Cys6_DnaBD"/>
</dbReference>
<evidence type="ECO:0000256" key="4">
    <source>
        <dbReference type="ARBA" id="ARBA00023163"/>
    </source>
</evidence>
<dbReference type="CDD" id="cd00067">
    <property type="entry name" value="GAL4"/>
    <property type="match status" value="1"/>
</dbReference>
<proteinExistence type="predicted"/>
<dbReference type="PANTHER" id="PTHR37534:SF49">
    <property type="entry name" value="LYSINE BIOSYNTHESIS REGULATORY PROTEIN LYS14"/>
    <property type="match status" value="1"/>
</dbReference>
<dbReference type="Pfam" id="PF11951">
    <property type="entry name" value="Fungal_trans_2"/>
    <property type="match status" value="1"/>
</dbReference>
<keyword evidence="2" id="KW-0805">Transcription regulation</keyword>
<evidence type="ECO:0000256" key="1">
    <source>
        <dbReference type="ARBA" id="ARBA00004123"/>
    </source>
</evidence>
<evidence type="ECO:0000313" key="8">
    <source>
        <dbReference type="EMBL" id="KAL2813605.1"/>
    </source>
</evidence>
<dbReference type="InterPro" id="IPR036864">
    <property type="entry name" value="Zn2-C6_fun-type_DNA-bd_sf"/>
</dbReference>
<dbReference type="EMBL" id="JBFXLT010000039">
    <property type="protein sequence ID" value="KAL2813605.1"/>
    <property type="molecule type" value="Genomic_DNA"/>
</dbReference>
<comment type="subcellular location">
    <subcellularLocation>
        <location evidence="1">Nucleus</location>
    </subcellularLocation>
</comment>
<dbReference type="SMART" id="SM00066">
    <property type="entry name" value="GAL4"/>
    <property type="match status" value="1"/>
</dbReference>
<sequence>MTNNTAISRARTGCWTCRARRIKCDEARPKCRRCSRLNVDCGYGVRLIWHEESMARGVCHGREAVWSKKDTSNRNKWRPGRGGWISQEDAKDKLPQGQASTYSAREWMFLNTTVHDLELYMKIPHDTNNATSFLSHTLSPLPVTTYSQRDPSLLSYFERIICSSSTLVDNAHCNPYRYLILPMAMSSTGLYHATLAIAANTLRLSNPSYRVPALEHHSRALAHLRHLLAQDEWTERELDEMIGLVLMLCWFEISDNSCPAWITHLNGYQDLLRTRQCRPARSVHSQQLGNFFNRYFAFHHVLARTAFRLDSSSSTLQLPLVISNAESSPVDDPNVIDTYMGLSPSLLLLINQIAEIAWSECENLTHIKGILHLKRELDNLHQVPPLGNGIDDETECVAIAEANRLGALLLLHEVSSSAKTATTLSLEGKNRCVERILTLIIDKRASMMRTAVLPLWPLFLAGCCAPSDAERILVMQLFEELEGIRRFGVRLST</sequence>
<evidence type="ECO:0000256" key="3">
    <source>
        <dbReference type="ARBA" id="ARBA00023125"/>
    </source>
</evidence>
<dbReference type="PROSITE" id="PS50048">
    <property type="entry name" value="ZN2_CY6_FUNGAL_2"/>
    <property type="match status" value="1"/>
</dbReference>
<dbReference type="InterPro" id="IPR021858">
    <property type="entry name" value="Fun_TF"/>
</dbReference>
<keyword evidence="9" id="KW-1185">Reference proteome</keyword>
<evidence type="ECO:0000256" key="2">
    <source>
        <dbReference type="ARBA" id="ARBA00023015"/>
    </source>
</evidence>
<reference evidence="8 9" key="1">
    <citation type="submission" date="2024-07" db="EMBL/GenBank/DDBJ databases">
        <title>Section-level genome sequencing and comparative genomics of Aspergillus sections Usti and Cavernicolus.</title>
        <authorList>
            <consortium name="Lawrence Berkeley National Laboratory"/>
            <person name="Nybo J.L."/>
            <person name="Vesth T.C."/>
            <person name="Theobald S."/>
            <person name="Frisvad J.C."/>
            <person name="Larsen T.O."/>
            <person name="Kjaerboelling I."/>
            <person name="Rothschild-Mancinelli K."/>
            <person name="Lyhne E.K."/>
            <person name="Kogle M.E."/>
            <person name="Barry K."/>
            <person name="Clum A."/>
            <person name="Na H."/>
            <person name="Ledsgaard L."/>
            <person name="Lin J."/>
            <person name="Lipzen A."/>
            <person name="Kuo A."/>
            <person name="Riley R."/>
            <person name="Mondo S."/>
            <person name="Labutti K."/>
            <person name="Haridas S."/>
            <person name="Pangalinan J."/>
            <person name="Salamov A.A."/>
            <person name="Simmons B.A."/>
            <person name="Magnuson J.K."/>
            <person name="Chen J."/>
            <person name="Drula E."/>
            <person name="Henrissat B."/>
            <person name="Wiebenga A."/>
            <person name="Lubbers R.J."/>
            <person name="Gomes A.C."/>
            <person name="Makela M.R."/>
            <person name="Stajich J."/>
            <person name="Grigoriev I.V."/>
            <person name="Mortensen U.H."/>
            <person name="De Vries R.P."/>
            <person name="Baker S.E."/>
            <person name="Andersen M.R."/>
        </authorList>
    </citation>
    <scope>NUCLEOTIDE SEQUENCE [LARGE SCALE GENOMIC DNA]</scope>
    <source>
        <strain evidence="8 9">CBS 588.65</strain>
    </source>
</reference>
<protein>
    <submittedName>
        <fullName evidence="8">Fungal-specific transcription factor domain-containing protein</fullName>
    </submittedName>
</protein>
<accession>A0ABR4HDP0</accession>
<keyword evidence="5" id="KW-0539">Nucleus</keyword>
<dbReference type="Proteomes" id="UP001610334">
    <property type="component" value="Unassembled WGS sequence"/>
</dbReference>
<keyword evidence="3" id="KW-0238">DNA-binding</keyword>
<dbReference type="Gene3D" id="4.10.240.10">
    <property type="entry name" value="Zn(2)-C6 fungal-type DNA-binding domain"/>
    <property type="match status" value="1"/>
</dbReference>
<evidence type="ECO:0000259" key="7">
    <source>
        <dbReference type="PROSITE" id="PS50048"/>
    </source>
</evidence>
<organism evidence="8 9">
    <name type="scientific">Aspergillus granulosus</name>
    <dbReference type="NCBI Taxonomy" id="176169"/>
    <lineage>
        <taxon>Eukaryota</taxon>
        <taxon>Fungi</taxon>
        <taxon>Dikarya</taxon>
        <taxon>Ascomycota</taxon>
        <taxon>Pezizomycotina</taxon>
        <taxon>Eurotiomycetes</taxon>
        <taxon>Eurotiomycetidae</taxon>
        <taxon>Eurotiales</taxon>
        <taxon>Aspergillaceae</taxon>
        <taxon>Aspergillus</taxon>
        <taxon>Aspergillus subgen. Nidulantes</taxon>
    </lineage>
</organism>
<dbReference type="SUPFAM" id="SSF57701">
    <property type="entry name" value="Zn2/Cys6 DNA-binding domain"/>
    <property type="match status" value="1"/>
</dbReference>
<keyword evidence="4" id="KW-0804">Transcription</keyword>
<feature type="domain" description="Zn(2)-C6 fungal-type" evidence="7">
    <location>
        <begin position="13"/>
        <end position="43"/>
    </location>
</feature>
<dbReference type="PROSITE" id="PS00463">
    <property type="entry name" value="ZN2_CY6_FUNGAL_1"/>
    <property type="match status" value="1"/>
</dbReference>
<name>A0ABR4HDP0_9EURO</name>